<feature type="transmembrane region" description="Helical" evidence="16">
    <location>
        <begin position="546"/>
        <end position="567"/>
    </location>
</feature>
<gene>
    <name evidence="18" type="ORF">EHS25_002730</name>
</gene>
<keyword evidence="12 16" id="KW-0472">Membrane</keyword>
<protein>
    <recommendedName>
        <fullName evidence="14">Peptide hydrolase</fullName>
        <ecNumber evidence="14">3.4.-.-</ecNumber>
    </recommendedName>
</protein>
<evidence type="ECO:0000256" key="3">
    <source>
        <dbReference type="ARBA" id="ARBA00010918"/>
    </source>
</evidence>
<dbReference type="Proteomes" id="UP000279259">
    <property type="component" value="Unassembled WGS sequence"/>
</dbReference>
<keyword evidence="8" id="KW-0256">Endoplasmic reticulum</keyword>
<keyword evidence="4 14" id="KW-0645">Protease</keyword>
<reference evidence="18 19" key="1">
    <citation type="submission" date="2018-11" db="EMBL/GenBank/DDBJ databases">
        <title>Genome sequence of Saitozyma podzolica DSM 27192.</title>
        <authorList>
            <person name="Aliyu H."/>
            <person name="Gorte O."/>
            <person name="Ochsenreither K."/>
        </authorList>
    </citation>
    <scope>NUCLEOTIDE SEQUENCE [LARGE SCALE GENOMIC DNA]</scope>
    <source>
        <strain evidence="18 19">DSM 27192</strain>
    </source>
</reference>
<proteinExistence type="inferred from homology"/>
<evidence type="ECO:0000256" key="12">
    <source>
        <dbReference type="ARBA" id="ARBA00023136"/>
    </source>
</evidence>
<feature type="transmembrane region" description="Helical" evidence="16">
    <location>
        <begin position="620"/>
        <end position="638"/>
    </location>
</feature>
<dbReference type="EMBL" id="RSCD01000015">
    <property type="protein sequence ID" value="RSH89064.1"/>
    <property type="molecule type" value="Genomic_DNA"/>
</dbReference>
<keyword evidence="19" id="KW-1185">Reference proteome</keyword>
<dbReference type="GO" id="GO:0046872">
    <property type="term" value="F:metal ion binding"/>
    <property type="evidence" value="ECO:0007669"/>
    <property type="project" value="UniProtKB-KW"/>
</dbReference>
<keyword evidence="7 14" id="KW-0378">Hydrolase</keyword>
<evidence type="ECO:0000256" key="6">
    <source>
        <dbReference type="ARBA" id="ARBA00022723"/>
    </source>
</evidence>
<dbReference type="GO" id="GO:0005789">
    <property type="term" value="C:endoplasmic reticulum membrane"/>
    <property type="evidence" value="ECO:0007669"/>
    <property type="project" value="UniProtKB-SubCell"/>
</dbReference>
<evidence type="ECO:0000256" key="8">
    <source>
        <dbReference type="ARBA" id="ARBA00022824"/>
    </source>
</evidence>
<evidence type="ECO:0000256" key="15">
    <source>
        <dbReference type="SAM" id="MobiDB-lite"/>
    </source>
</evidence>
<dbReference type="PANTHER" id="PTHR12147:SF22">
    <property type="entry name" value="ENDOPLASMIC RETICULUM METALLOPEPTIDASE 1"/>
    <property type="match status" value="1"/>
</dbReference>
<comment type="caution">
    <text evidence="18">The sequence shown here is derived from an EMBL/GenBank/DDBJ whole genome shotgun (WGS) entry which is preliminary data.</text>
</comment>
<evidence type="ECO:0000256" key="14">
    <source>
        <dbReference type="RuleBase" id="RU361240"/>
    </source>
</evidence>
<comment type="cofactor">
    <cofactor evidence="1">
        <name>Zn(2+)</name>
        <dbReference type="ChEBI" id="CHEBI:29105"/>
    </cofactor>
</comment>
<dbReference type="EC" id="3.4.-.-" evidence="14"/>
<evidence type="ECO:0000259" key="17">
    <source>
        <dbReference type="Pfam" id="PF04389"/>
    </source>
</evidence>
<comment type="subcellular location">
    <subcellularLocation>
        <location evidence="2">Endoplasmic reticulum membrane</location>
        <topology evidence="2">Multi-pass membrane protein</topology>
    </subcellularLocation>
</comment>
<dbReference type="Pfam" id="PF04389">
    <property type="entry name" value="Peptidase_M28"/>
    <property type="match status" value="1"/>
</dbReference>
<dbReference type="InterPro" id="IPR045175">
    <property type="entry name" value="M28_fam"/>
</dbReference>
<dbReference type="PANTHER" id="PTHR12147">
    <property type="entry name" value="METALLOPEPTIDASE M28 FAMILY MEMBER"/>
    <property type="match status" value="1"/>
</dbReference>
<dbReference type="GO" id="GO:0006508">
    <property type="term" value="P:proteolysis"/>
    <property type="evidence" value="ECO:0007669"/>
    <property type="project" value="UniProtKB-KW"/>
</dbReference>
<evidence type="ECO:0000256" key="13">
    <source>
        <dbReference type="ARBA" id="ARBA00023180"/>
    </source>
</evidence>
<keyword evidence="11" id="KW-0482">Metalloprotease</keyword>
<dbReference type="InterPro" id="IPR048024">
    <property type="entry name" value="Fxna-like_M28_dom"/>
</dbReference>
<feature type="transmembrane region" description="Helical" evidence="16">
    <location>
        <begin position="457"/>
        <end position="480"/>
    </location>
</feature>
<feature type="transmembrane region" description="Helical" evidence="16">
    <location>
        <begin position="34"/>
        <end position="52"/>
    </location>
</feature>
<dbReference type="FunFam" id="3.40.630.10:FF:000008">
    <property type="entry name" value="Endoplasmic reticulum metallopeptidase 1"/>
    <property type="match status" value="1"/>
</dbReference>
<feature type="region of interest" description="Disordered" evidence="15">
    <location>
        <begin position="1"/>
        <end position="27"/>
    </location>
</feature>
<accession>A0A427YDN1</accession>
<evidence type="ECO:0000313" key="18">
    <source>
        <dbReference type="EMBL" id="RSH89064.1"/>
    </source>
</evidence>
<evidence type="ECO:0000256" key="7">
    <source>
        <dbReference type="ARBA" id="ARBA00022801"/>
    </source>
</evidence>
<evidence type="ECO:0000256" key="2">
    <source>
        <dbReference type="ARBA" id="ARBA00004477"/>
    </source>
</evidence>
<evidence type="ECO:0000256" key="5">
    <source>
        <dbReference type="ARBA" id="ARBA00022692"/>
    </source>
</evidence>
<comment type="similarity">
    <text evidence="3 14">Belongs to the peptidase M28 family.</text>
</comment>
<keyword evidence="6 14" id="KW-0479">Metal-binding</keyword>
<dbReference type="OrthoDB" id="76293at2759"/>
<evidence type="ECO:0000256" key="11">
    <source>
        <dbReference type="ARBA" id="ARBA00023049"/>
    </source>
</evidence>
<keyword evidence="10 16" id="KW-1133">Transmembrane helix</keyword>
<evidence type="ECO:0000256" key="16">
    <source>
        <dbReference type="SAM" id="Phobius"/>
    </source>
</evidence>
<dbReference type="STRING" id="1890683.A0A427YDN1"/>
<evidence type="ECO:0000256" key="10">
    <source>
        <dbReference type="ARBA" id="ARBA00022989"/>
    </source>
</evidence>
<organism evidence="18 19">
    <name type="scientific">Saitozyma podzolica</name>
    <dbReference type="NCBI Taxonomy" id="1890683"/>
    <lineage>
        <taxon>Eukaryota</taxon>
        <taxon>Fungi</taxon>
        <taxon>Dikarya</taxon>
        <taxon>Basidiomycota</taxon>
        <taxon>Agaricomycotina</taxon>
        <taxon>Tremellomycetes</taxon>
        <taxon>Tremellales</taxon>
        <taxon>Trimorphomycetaceae</taxon>
        <taxon>Saitozyma</taxon>
    </lineage>
</organism>
<feature type="transmembrane region" description="Helical" evidence="16">
    <location>
        <begin position="417"/>
        <end position="445"/>
    </location>
</feature>
<dbReference type="AlphaFoldDB" id="A0A427YDN1"/>
<evidence type="ECO:0000256" key="1">
    <source>
        <dbReference type="ARBA" id="ARBA00001947"/>
    </source>
</evidence>
<evidence type="ECO:0000256" key="9">
    <source>
        <dbReference type="ARBA" id="ARBA00022833"/>
    </source>
</evidence>
<keyword evidence="5 16" id="KW-0812">Transmembrane</keyword>
<dbReference type="CDD" id="cd03875">
    <property type="entry name" value="M28_Fxna_like"/>
    <property type="match status" value="1"/>
</dbReference>
<dbReference type="InterPro" id="IPR007484">
    <property type="entry name" value="Peptidase_M28"/>
</dbReference>
<dbReference type="GO" id="GO:0008235">
    <property type="term" value="F:metalloexopeptidase activity"/>
    <property type="evidence" value="ECO:0007669"/>
    <property type="project" value="InterPro"/>
</dbReference>
<sequence length="851" mass="94321">MGPVTTGKTPTPRRNSRTRSRSDPIDPAVGDTPWTAWLLLLPIVTILPWLLVKLHYHLPESLPPIDASGRPQPSESEVIAHITALENAGYRIVGTHEALKGEQYVIDQVRALEGRCNDGGILQCDVWVQKGSGCHSFSIMDHDVLKMYGNVTNVIMRINTKNPPSGLRTGNDAILLGSHIDSTLPAPGAADDGMGVGVMLDIARVLVDRNDPFEGEIIFLWNGAEETLQDGSHMYSVQHETAKTVRAVINLEAAGTSGGALLFQATSREMIEAYSHAPHPRGTVIAADVFASGILLSDTDFVQFERYLNVSGLDMAIVGHSYFYHTRSDLVKNIERGSAQHFANNIMAIVDHLLGPDSALLSPEPWSPPDVVYLSLFDRVYATWSMAAADKAYVALAMVSFALLLQTLSRRWKPYAVAMFGAPMGMVVGILTSNAVAGLMLWLGAPMAWFSHEHLCLLLFTPASFVGHLGLQLALSRLLTPADRTLLEHAHYFAQLMWTTWYMLILQAYRIRSAYLFAILTGVLFLGALGHEASRIGKRVRHRMDLFAGYVFPLSLLVAMGVEAATTTLDIFVPLAGRMGKDAPAEFIVATISSVWSFTFLPVAIPLFHRLSRRGQRRVFFSLLVFTSVVIAWFAQRWPYDPMHPKRVGVQFSYNGPSDDIIPVLHERYGSAAHPPEHTDLTPYDSDWDILYPVSSFLDTYRFKLDDVPEFDWPHMGWNVVDTAHGDGRHLHFTLNFTGLVWPTLAFEAEVEEWSFDFAPPKGKKRHHIKIATSADEPMIDLELTMRNKDPIKVFWSAVDGNQMVPQTASRLGPDMPASKVMLDMDAFCAERWKGSLDVILGGIVTGVIDV</sequence>
<feature type="transmembrane region" description="Helical" evidence="16">
    <location>
        <begin position="587"/>
        <end position="608"/>
    </location>
</feature>
<evidence type="ECO:0000313" key="19">
    <source>
        <dbReference type="Proteomes" id="UP000279259"/>
    </source>
</evidence>
<dbReference type="Gene3D" id="3.40.630.10">
    <property type="entry name" value="Zn peptidases"/>
    <property type="match status" value="1"/>
</dbReference>
<name>A0A427YDN1_9TREE</name>
<feature type="transmembrane region" description="Helical" evidence="16">
    <location>
        <begin position="515"/>
        <end position="534"/>
    </location>
</feature>
<keyword evidence="9 14" id="KW-0862">Zinc</keyword>
<feature type="transmembrane region" description="Helical" evidence="16">
    <location>
        <begin position="381"/>
        <end position="405"/>
    </location>
</feature>
<dbReference type="SUPFAM" id="SSF53187">
    <property type="entry name" value="Zn-dependent exopeptidases"/>
    <property type="match status" value="1"/>
</dbReference>
<evidence type="ECO:0000256" key="4">
    <source>
        <dbReference type="ARBA" id="ARBA00022670"/>
    </source>
</evidence>
<feature type="domain" description="Peptidase M28" evidence="17">
    <location>
        <begin position="153"/>
        <end position="349"/>
    </location>
</feature>
<keyword evidence="13" id="KW-0325">Glycoprotein</keyword>